<dbReference type="InterPro" id="IPR047881">
    <property type="entry name" value="LktA_repeat"/>
</dbReference>
<feature type="domain" description="Periplasmic copper-binding protein NosD beta helix" evidence="2">
    <location>
        <begin position="7292"/>
        <end position="7456"/>
    </location>
</feature>
<name>A0A3R8YK54_9BURK</name>
<dbReference type="InterPro" id="IPR053786">
    <property type="entry name" value="LEPRxLL_CS"/>
</dbReference>
<dbReference type="GO" id="GO:0005509">
    <property type="term" value="F:calcium ion binding"/>
    <property type="evidence" value="ECO:0007669"/>
    <property type="project" value="InterPro"/>
</dbReference>
<dbReference type="NCBIfam" id="NF012206">
    <property type="entry name" value="LktA_tand_53"/>
    <property type="match status" value="8"/>
</dbReference>
<feature type="region of interest" description="Disordered" evidence="1">
    <location>
        <begin position="1"/>
        <end position="29"/>
    </location>
</feature>
<dbReference type="SMART" id="SM00710">
    <property type="entry name" value="PbH1"/>
    <property type="match status" value="18"/>
</dbReference>
<feature type="compositionally biased region" description="Low complexity" evidence="1">
    <location>
        <begin position="809"/>
        <end position="829"/>
    </location>
</feature>
<feature type="compositionally biased region" description="Low complexity" evidence="1">
    <location>
        <begin position="1180"/>
        <end position="1208"/>
    </location>
</feature>
<feature type="region of interest" description="Disordered" evidence="1">
    <location>
        <begin position="1573"/>
        <end position="1645"/>
    </location>
</feature>
<dbReference type="InterPro" id="IPR006626">
    <property type="entry name" value="PbH1"/>
</dbReference>
<keyword evidence="4" id="KW-1185">Reference proteome</keyword>
<feature type="region of interest" description="Disordered" evidence="1">
    <location>
        <begin position="430"/>
        <end position="462"/>
    </location>
</feature>
<gene>
    <name evidence="3" type="ORF">EIP75_20955</name>
</gene>
<feature type="compositionally biased region" description="Low complexity" evidence="1">
    <location>
        <begin position="1635"/>
        <end position="1645"/>
    </location>
</feature>
<organism evidence="3 4">
    <name type="scientific">Aquabacterium soli</name>
    <dbReference type="NCBI Taxonomy" id="2493092"/>
    <lineage>
        <taxon>Bacteria</taxon>
        <taxon>Pseudomonadati</taxon>
        <taxon>Pseudomonadota</taxon>
        <taxon>Betaproteobacteria</taxon>
        <taxon>Burkholderiales</taxon>
        <taxon>Aquabacterium</taxon>
    </lineage>
</organism>
<feature type="region of interest" description="Disordered" evidence="1">
    <location>
        <begin position="3602"/>
        <end position="3655"/>
    </location>
</feature>
<feature type="compositionally biased region" description="Polar residues" evidence="1">
    <location>
        <begin position="3602"/>
        <end position="3613"/>
    </location>
</feature>
<feature type="non-terminal residue" evidence="3">
    <location>
        <position position="7900"/>
    </location>
</feature>
<reference evidence="3 4" key="1">
    <citation type="submission" date="2018-12" db="EMBL/GenBank/DDBJ databases">
        <title>The whole draft genome of Aquabacterium sp. SJQ9.</title>
        <authorList>
            <person name="Sun L."/>
            <person name="Gao X."/>
            <person name="Chen W."/>
            <person name="Huang K."/>
        </authorList>
    </citation>
    <scope>NUCLEOTIDE SEQUENCE [LARGE SCALE GENOMIC DNA]</scope>
    <source>
        <strain evidence="3 4">SJQ9</strain>
    </source>
</reference>
<dbReference type="EMBL" id="RSED01000024">
    <property type="protein sequence ID" value="RRS02329.1"/>
    <property type="molecule type" value="Genomic_DNA"/>
</dbReference>
<evidence type="ECO:0000256" key="1">
    <source>
        <dbReference type="SAM" id="MobiDB-lite"/>
    </source>
</evidence>
<feature type="compositionally biased region" description="Low complexity" evidence="1">
    <location>
        <begin position="1978"/>
        <end position="2002"/>
    </location>
</feature>
<feature type="region of interest" description="Disordered" evidence="1">
    <location>
        <begin position="1978"/>
        <end position="2047"/>
    </location>
</feature>
<feature type="region of interest" description="Disordered" evidence="1">
    <location>
        <begin position="1180"/>
        <end position="1247"/>
    </location>
</feature>
<feature type="compositionally biased region" description="Low complexity" evidence="1">
    <location>
        <begin position="1573"/>
        <end position="1588"/>
    </location>
</feature>
<feature type="region of interest" description="Disordered" evidence="1">
    <location>
        <begin position="7106"/>
        <end position="7148"/>
    </location>
</feature>
<feature type="compositionally biased region" description="Polar residues" evidence="1">
    <location>
        <begin position="2025"/>
        <end position="2039"/>
    </location>
</feature>
<dbReference type="Pfam" id="PF05048">
    <property type="entry name" value="NosD"/>
    <property type="match status" value="1"/>
</dbReference>
<sequence length="7900" mass="781593">MSHRGKSGRKHTNPKGPRSASPVTQKKEGLIGKILDRLLSGDEASAPPLRKRPVVESLEPRLLLSTSPLPQPTFNDTLGYDGTLSLGAINAVLEVVDTGAPNLTLRLRDGGNILGQKTLDHDVRVAFTGSVFSDKLTLNLNYTDADGNPAFSPWSIKLDFDGGTDVPLLTDDQLIIQSGGPHTYQAGGLFVTSTDDILFGGALRATGDVDLQSAEKIDLQAGSSLQARDIRLAAVVNTTGGLAGTDIQANAAATVTLQGATLAGRNIGIDATNTITLNSQDEEFFNGQVKLGAVDANATATITLAGANVITATGTLALDANNTVTTILATAPDNTANATNKDAAVAVTHVNSAASVRVGGASSLNATGALTVASNSTVNAQTHADGGAGAQAGSAAGGTVAVAVIGGDTKAEIADTASLTGGTVTVSAQSSRTIDTQAKSTKGGATSGGGTPTTGTTTLQQQNAQTSDGSMTLAAAVAVTTVTGDSIVQVSTSGALNSGGALALTATSNVSGPTGGLTTVANGQNTTAGGNGIAAAVAINNLNAASQVLLTGGGSFSATGGVIGLATFNSALSGAQATSGAGAKGVGVAGALAINAGVTKAEAVLGATATITLSGNTSLSLKSALTTSDTAKAQALVTAGNNTTGVGASVAINVVDAVSRAVLDTGSRLTGANSAVALDAVSNNTVVTDVDGGAAGGTAISPAAAVTVANLDTLAEVRNSAQGLSVQSLALHADHTGTATTTADGAAQGADLALGMGLAFSSVVDTTHALLDRSATVGGVVNVKADSKQSSSSAAKASAKGGKQDDGSQDGQVDQQTGAQRGVGNTTAAGRGGRGSQAAGATPQAQTASTSGSASGSSSVNVAGAVAVNIGQTDAKASIGAGRTVTATGAAAIQSTADTDASATADGLATSPSSGTGVGAAVAINVGDVSNSALIGGGASLTAAGVTLSADGPTAAAQSVFGATTTAGAGGGDVGVAGSVAINVGKSRTTAQVAAGATVASTGAGAVTVKAGSNVQDKAEAKPKNDAQGQKVGIGASVAINVADDITRAAVESTGAVTSGGALSVNAAGKSSVVTTAEGGAAGGVAIVPVAAITVANLDTVAEVLGTGAFTGQGVVTIGATHEGTAATTATGKATGNDAAIGASVAVSTVTDTTRAMLDRNASTIGALNVLAASTQASTSTAKASTKGGQSDSQGGDQQGVDNQNAGQRKSGDSAATSRGSRDSTAAGSTPKAATADKDGQSSGSSSVSVAGAVAVDIATTRTQAQIGNALTGRTVSAGGAVTVKATADTDASAVADGSAVIEGNGNGSGGSGAGIGAAVAIAVGDVVKHAVIGQGSSVTGQGISVSAELSTAGAQDVFNAQATSGAGGGSVGVAGSLAITVGGVETLAEIDTGASLTLTGGGALNLKAASNTSDKAEAKPKGNAQGEKVGIGASVAIGVVDDTTHAWVDSTATVANAGSASITADSKNTTVTTAEGGAGGGVGIVPVAAVTVANLDTIAEVLGTGNFTSTGAVAINATHAGTATTTATGKATGDDAAIGASVAVGIANDTTQARLDRSATVGSLAIAAASTQASSSTAKASTTGGKSDSANNQDGVDKQNAGQRAQGDKVASDRGNRQSGAAGATPKAQTADKSGSNSNSPSSVSVAGAVAVNLGTSSTEASIGNALTGRTVVSTGAVSVKATADTDGSAVADGTAVVNSQGGGNGGNSGVGVGAAVAINAVDVVNTAFVGNNSSVTSNGLTVSADGPTAGAQHVFSATSTSGAGGGSVGVAGSLAINVVTVDTQARLGSGATIVQTGGGSVTLKAGSNSSDTAQAKPQGLAQGSSVGIGASVAINVVDEITRAAVENTASVTGAGGIAITADSKNAIVTKADGGAGSQGGNDTDVSIVPVAAVTVANLDTIAEVLGTGGFSTTGALSITATHAGTATTTATGKSTGNDAAIGASVGVGVVTDTTRALLDRSTTAGGAIGVNATSQQATNTTAKASVSGGQKKSSSGNANGVDDQKDGQRSIGDKVATERGARSSGNATDNPSAATAKTDSEGSGGSDTVAVAAAVVVNVADSSTTAATGAGRTITSGGVLSVNAVANTDASADADGAAVGAGSAGVGVAVAINVADVTHSATIGASNVIQAQGLSVTATTGGGEATPEFAFVAKSKSGAGADDVGVAGSLSINLVDVNSTAAVAGSASVQLGGGALTVRATQNTRSTAEATPEGTGAVAGSVGVGASVALNRVDTVTRAAVENGATLSGTAGAVTVEAAGAHNVKTLAKNGAGGGGGDVGVGAAVALSLTDHQKTALLGSGSALSATGNVSVHAAHASAAQNEADSEGSGSSVGVGASVGINVLKDTVSATAARSVTTAGSIAVASEVVAGSTNVIKASAQGNKGSGRSADDEADNQVNNNPNNGGDKQLPSAQSNVDSANSDSSSESSSESADVGVAAAVGVTSHTVSNTASVAGTAQLSSTAAAASVTATADVDASNLPQGSALDADTTTAIGAAVGVTAADVSNRATVAGGASVSGTDVTVSASTPAGGSSDFKTWALAAGGGEDNGLAGSVAINHINYLTEAQVAGGAQLTASNTLNVTATSTIGIQAVAGGAGVGEDVGVGVAVAIGIVNNDTLATVGNGAELNARGATQVKATAAVNPLAIPLGDIPLLPDSVSLTSVAAGFGASQGDAGVAGSLVVNVFNLDTRATLGEDVLVNQDVASPLATQHVTVQATDTTKIVSVAGAAAGAFGSSGVAVAAGVDVGVLNKNTRATVGRGSQIGARGNVNVGATSDEDIVSVAASAGASGSAAIGGSVSVYVVDADTHATLLDGTAGDAGAAVVAEGNVGVIANGSFTLDQVAGNVAIGSDAGIGLSNTTLVHNDVVEARVGSYTDVTTRGGTGLSVLATSSEDLVTIAAGGSGGGTAGVAGSAVVNILNETTRATVGDGAEITARTNVGGAPTPDVQVKASDITDIVAVGGSVSVGGTAGVGAGVSVGKFNKNTQASIGSAVTADVQGDIVVDARTLENVTSVAAAGAGGGTAGVAGSAGVLVLDVVTRAFIGDDPDVAGASLGAGDVHAQGSISIAADDYLDETNVAGSIGVGGTVGIGAAVGVPVVNKRVEAFVGAGAKVTADGQSAIDVATGNFSVGYEAAPEKPANVDVKNGNRPTKDSARFGPSQKAGLLDSDHDGTDDRGNDPLFSSVREAALAKQQGFRGLAISATNRDSVKNIVLSGGGAGVAAVSVAAGVNVFNTTASAYIGQGADVNASTAGANSAQSVLVGAGNDFYHLEVAGSVAVAASAGIAPAVGVSVIDLRTNAYIADAAKVNARNDIAVDAHAAENILLVSAGIGGGVAGVGGAISVPVINNITQAYIGQNARVSAGGDVAVLASDDTKVFVLSGAVGAGVAGIGASVGVTSLTKATSATIWGGAHVDALGANTGISGVLDGTANGTSSFNSGVAHGVIVQATTNEDVKHIAIAAGAGVVGIAGGVAITLIDSDTTASIEANAQINQTNGNAGASQQQGVTVRAANRVETFSFAGSLAGGLVGIAGAVDVGSVKNDTRAVVRGGAAIAARGKVAVGAHHLDYNRGFTLSAGGGFVGVAASVSVWSLGTQLSGGYQNNSNQSDNALRGGGGRADQQLSSQAGTESNRVGDLLGGYSSGNQGDSRTNANERIGVINQGAGSAVKSKGPSASTLQKLIDGTGIPLPQGTQAIVEAGASITSGGDITIDATDRSDAKFIVGAAGGGFVGVGAGVGVLNIANNARASSSGTLNAGGNIRINSVLQEKADQFTAAFGGGFVGLGASVSVMTVTSTSQAFVGNNGIVGSANNLDILASGNQQFSAMTMGGTVGAVAIGASFTRISVGNGSAADVQANIGANAEIGQSGSVGNVRVQASSVISTTLETKALAGGIVAGSFNFAFADIKPDVRAFIGEGAKVTTTGNIGVYAGTDHYAKTDVLSLTIGGAAGGLSLAYSTIDPDLYATVAGSIHAGGSLSVVAGHNVDPLTLQAIQHGGSSPGAYSMAEAPSVAVFSANASLARSYSTADVNAGIGSGADINVNGAVTLRADGVNVAKARGKGFNISLAGFSLLNAESKASGSNQATVGTDATIDGGSLQVVANGVDHAKSEDDSTNLSGLGSIGYSRATATVAPTVKAQIGEGVEVTTTGNVAVQAESITDGDAIANSVSASLGGAFGMVSAESNITPTVSATVASSAGNATRIAAGGAVSVEAKHGSPVSLSDGTLSGLNTGNDTLSTAQPHGLSTGDRIQYQTNGNAAVGGLVADRTYGVIVIDGTTVKLGNPFVSKDVSDAYDTIRFLAPHNLSTGDRLIYGFGPDGTGSTPTTIGGLVNGTAYYVRVIDSMTVKLGTSQAQVTQASKSFQPADVNPNTEVFTLTGHGFADGAAVTYRGPRTARFFGSAVDDTNEQLFIGAAPNDFQTGDRITYNVTGVDGKPAVAVGGLSNGASYYVYRVSADTIKLSVDPIENDGEDVFINLTRSEAADISQHSLVRFGEKAIGNLTDGKTYYVKRLDANTFQLAETSGGPAINVATAGVAGTQYIGVEGIDLTAQGVAGQHWLARDLTGALAGTQRLSGAGGIVGGSGPFGIDGVSYAKGIGPSFALLVAGAGADATVNMKPTVSATIGAAATVTAEGHITVSTEVYGNADTDAGVTTGAVVGTLGKSEVRVNFVQNAQTTIGAGATVHAGGNLSVTTENRHVATGSAYAGGGSAGVSLTGADAIVDARPTTLTTIGDNANLHADGDITLSARLGAKGKMVADSVAYSGLGSGGSTYSFWALGNAADDFNSPTYEIKVLVNNGAVVRAERKLTVQALLDETDIKARAEASAASAFYSDPDSNARAFVKTLSLVDVKAGARLTGVNRLDVLVKAEGAAIDAYAYSDGGSLFGGPDANAYAYHRAATRVLAEAGAVFASKDLNVEAIVQNVPRTARGDAVGFTLNPFDQPSFDAYRDQDWSRHITFNADVVLMAAPTPRLVVDANGNIVEAVGVTASVDATRIVVDNIDNNGKVGKARFAANAITVGNLPILGVIDGDQGTLTVEHSFETVEILNYSAKDLWVQGINPIDRTGRAKVDVEVDLRSYFFDIVHSYTPTRIDILNLGTTGAADVYLHGLIDNPIGTTNVTASRGDVWGTSLGTTRSNIVNIVAATNVGLVPPINFGQFSIGRVEIELVQSQGRPTDLTLTAGGNAYVGLRLLQRDNSGVAPVLKVGTFQTGGDSDIIVREARRQTTLTNTPSGYLVDVTETNPWAGGSTTAAYANHFKPDGGGPVFAPPLGIFGSGSTLINHLARFDLIKAGGNIKVVGAYTTTRIDILANTDITGAGHIDVDTNGDVTLVEIVGDLRAGRITSDANDVTLTAAAGIKDALADAEPDVEGNTLTLTALAGSIGTYLNDLEVDSQNSVAGGTLIANATSDVYVWETRGSLLVEQVASSTGDVRLTTTDARSTGDDIQVGQGHSILAFLGAITLQAGDNINVNGEVRTSGRRLTFRVDYRNNDEQGGFLSTRGVLQGGGILMEGDEDDDTLDVTGHSIVTRGYGHGGNDNLVGGTQGDELYGGEGTDRIDGREGDDLIVAGNGVGDILFGGSGNDTVYGSPEGSNADPDFTDTTRFGDVIDGGEGDDLIHGQGGADDIRGGAGQDWIDGGSGNDLIRGGAGADTIYGHLGNDVIYGFDDPANSSTDDAALDNLYGEWGDDIIHGGAGSDAIDGGFGNDVIFGRAGNDIIRTGFGANTVDGGDGDDAIYGSDDGSDVIDGGGGDDRIWGYAGNDVIDGNRGKDIIDAGAGDDLVSGGAGADVIVGGAGHDTLYGHSANGSGDDNAVDHLYGDFGTGKDEAGSGNDRLYGQGGNDLLFGEGGDDYIAGTSGFNQTEGSGGTSNVIDFGDSSDTVSFVAGVPTAAPALKAIDYTLSRAALQLPDGMVQRGRWADLGGTADGDGLSGTGGFSSDPVVAVSGTAQYVAWTDTRTGTPQIIVAKLQNGVWTRLGGVASGSVLGAGASGNLAASFDPSIVIDGTGAPIVVWTAEHNGLRDIRAARFDAATQTWVALGGSLTTGGLSNTGIAESARVVMTANGPVVVWLNGAADAKSIHARIFTGGSWTEIGAGSATGTGLGGGLPAFDVEDLAVASDGNRVAVAWSQDFGDVRQIYLKEYTGGTAGSWAAVAGSASGSGVSGVLGSSLEGVITHNATPSVTYFQGRLFVAWQTFADQGTALAVASYSNTAVRTLTVHDTFGLAYGHDVPAQPQLTAGGNALRLVWLREPDNGITSDLYVRLWNGSHFVEEVPTEASGAGASITGRNASDLAVATDASGRTIVVWQDNQNGEPEVYARGMTATIGRTFVADASQGTTVQSILDGNDLGAGDAIIVIGQHGNVSIAANDAGVAIYGSPGSSLGTVSVAAGADNVLLSRVTVDGVITVNGANNFTVTESELSGVVLNGGSGAQILYSQILDRTRGSAVVVNGAVTNALIDHSQLSGLRILPLNGQGAVNLTVSNNRITTDGTALSVGVAASGRIRDNVLSGQQIGLDLANVFTGLIDGNTITGAAIGVRHDTVATLAGNTITGNTVGIRTTVGGTTQGLGFTTGSQANVIENNDTGIVAVNAQFQLQTLRNNTIGVSGSGIIGGGSLELANVFEGNQRGVTAFTGLVQYSRFTANDIAVDVTAAMKGLKIWHNIFDSNTRYGVLLSGTSDIRIYQNTFYARTGDNIHLEKVSSNIEIQGNILWAEGGYDIYVANDSQAGFYSDYNNLYKTGHGRLVYWTKDFLDVLDWQADVARYDLHSIGATVVNPDWAKPAFVDLARGDLRLFDTTAGLRFTSSSIEASNAALDQSVPPHYGPNLLANGSFENGTTGWSVNAGGGVKGSSPGAYDGAQFYAPGSIEQGFATQTINLLNAGFSAALLDSGLQDISFGGRLRTGATDPRDAGSITVKFLDAGGNLIRQQVLNALNTADRWELVSGRVAIPTGARFAEFRFDADRNAGSENTVVLDSAFVYAVADAYAPNLGAWGAGNHEPGDPTARKIMLRFPDLYTDWEKNEPLAIRWETVNNTSNSPVRIDLIQDTPDGPKFVTNIVASTIDDGEFVWIPGNHGIDFGTKGLRIQVSLVQAPEVIDRSQENFSVPEDGTNYYVDDQSNTGDAYTPNGWGDNRHTGKTPDAPKPNPVNVFRAYDLKAGDTLYIDTGNYPMIDPIAVSGSQDVSLMAGPGMGRDEGFTITGPVDVSQIARLFPAIPGDKTRPLIYLNDADFVSINHLTLENAHRGIYATNNSDSFSASYITASGHTQDGIWVQGASPFGDFDHLASFNNGGHGVYIEGAIDTLTRSTAYGNAKTGFTVTGRVNAAVENIAHTNNDWGFAFTGSGAALIQRNTAYGNRAGLYVYNNVSGTVTTIGGADLALGNGNLVFNNRDVGIQAEQGVLVAGNTVYGHKATNAWGISARYGATVQSNVVFNNTQGVYVHDGAVLMNRVYANTGTGIESSISDTIGNTVYSNAIGLRLTDTNWARENTARNNIVYANTEHAVLISGDKLTFINNTVYQAVGDAVRLDNAANVRLYNNVLGAVTGSAIVVNANSQIGFASDYNLFIPSAAGSVGVWQGTARGTLAAWRAAAFTDANSLTGNPHFADIDGADNVLGYVNAANDGRDDDFHEASLYGGFRSGSGLAPVVGPNGLPVVVAPTAVVNIAVQSPLIDRGRAVDDYSNEPAPNGGYINIGAYGNTAQAGRSPGQYITVLSPNGGERIGQNSTAEIRWRSFGFTGNVNIEYRGAGQASFVTLAANEANDGSWNWLVDGGVFAPAANYEIRITSVSTPAIVDTSDAQFEVLSPIHYYYVNDGALTGDEYTTAVGNDANDGLTPDKPKASIRSVLDTYDLNPGDIILVDTGNYLLGTNIFIVTQDSGVVIRGAVNGLTTLDRGNTNA</sequence>
<dbReference type="Gene3D" id="2.60.120.260">
    <property type="entry name" value="Galactose-binding domain-like"/>
    <property type="match status" value="1"/>
</dbReference>
<feature type="compositionally biased region" description="Polar residues" evidence="1">
    <location>
        <begin position="1214"/>
        <end position="1228"/>
    </location>
</feature>
<dbReference type="NCBIfam" id="NF012209">
    <property type="entry name" value="LEPR-8K"/>
    <property type="match status" value="1"/>
</dbReference>
<feature type="compositionally biased region" description="Low complexity" evidence="1">
    <location>
        <begin position="788"/>
        <end position="801"/>
    </location>
</feature>
<dbReference type="InterPro" id="IPR007742">
    <property type="entry name" value="NosD_dom"/>
</dbReference>
<dbReference type="InterPro" id="IPR001343">
    <property type="entry name" value="Hemolysn_Ca-bd"/>
</dbReference>
<feature type="compositionally biased region" description="Basic and acidic residues" evidence="1">
    <location>
        <begin position="2004"/>
        <end position="2023"/>
    </location>
</feature>
<dbReference type="InterPro" id="IPR011049">
    <property type="entry name" value="Serralysin-like_metalloprot_C"/>
</dbReference>
<accession>A0A3R8YK54</accession>
<protein>
    <submittedName>
        <fullName evidence="3">LEPR-XLL domain-containing protein</fullName>
    </submittedName>
</protein>
<dbReference type="PRINTS" id="PR00313">
    <property type="entry name" value="CABNDNGRPT"/>
</dbReference>
<feature type="compositionally biased region" description="Low complexity" evidence="1">
    <location>
        <begin position="836"/>
        <end position="856"/>
    </location>
</feature>
<evidence type="ECO:0000313" key="4">
    <source>
        <dbReference type="Proteomes" id="UP000269265"/>
    </source>
</evidence>
<comment type="caution">
    <text evidence="3">The sequence shown here is derived from an EMBL/GenBank/DDBJ whole genome shotgun (WGS) entry which is preliminary data.</text>
</comment>
<evidence type="ECO:0000259" key="2">
    <source>
        <dbReference type="Pfam" id="PF05048"/>
    </source>
</evidence>
<dbReference type="RefSeq" id="WP_125245149.1">
    <property type="nucleotide sequence ID" value="NZ_RSED01000024.1"/>
</dbReference>
<dbReference type="InterPro" id="IPR011050">
    <property type="entry name" value="Pectin_lyase_fold/virulence"/>
</dbReference>
<feature type="region of interest" description="Disordered" evidence="1">
    <location>
        <begin position="2381"/>
        <end position="2435"/>
    </location>
</feature>
<feature type="region of interest" description="Disordered" evidence="1">
    <location>
        <begin position="785"/>
        <end position="856"/>
    </location>
</feature>
<dbReference type="OrthoDB" id="6109816at2"/>
<proteinExistence type="predicted"/>
<evidence type="ECO:0000313" key="3">
    <source>
        <dbReference type="EMBL" id="RRS02329.1"/>
    </source>
</evidence>
<dbReference type="Proteomes" id="UP000269265">
    <property type="component" value="Unassembled WGS sequence"/>
</dbReference>
<dbReference type="SUPFAM" id="SSF51126">
    <property type="entry name" value="Pectin lyase-like"/>
    <property type="match status" value="5"/>
</dbReference>
<dbReference type="Pfam" id="PF00353">
    <property type="entry name" value="HemolysinCabind"/>
    <property type="match status" value="7"/>
</dbReference>
<feature type="compositionally biased region" description="Polar residues" evidence="1">
    <location>
        <begin position="3624"/>
        <end position="3635"/>
    </location>
</feature>
<feature type="region of interest" description="Disordered" evidence="1">
    <location>
        <begin position="3142"/>
        <end position="3184"/>
    </location>
</feature>
<feature type="compositionally biased region" description="Polar residues" evidence="1">
    <location>
        <begin position="3646"/>
        <end position="3655"/>
    </location>
</feature>
<feature type="compositionally biased region" description="Basic residues" evidence="1">
    <location>
        <begin position="1"/>
        <end position="13"/>
    </location>
</feature>
<feature type="compositionally biased region" description="Basic and acidic residues" evidence="1">
    <location>
        <begin position="3170"/>
        <end position="3181"/>
    </location>
</feature>
<dbReference type="InterPro" id="IPR018511">
    <property type="entry name" value="Hemolysin-typ_Ca-bd_CS"/>
</dbReference>
<dbReference type="SUPFAM" id="SSF51120">
    <property type="entry name" value="beta-Roll"/>
    <property type="match status" value="3"/>
</dbReference>
<feature type="compositionally biased region" description="Low complexity" evidence="1">
    <location>
        <begin position="2414"/>
        <end position="2435"/>
    </location>
</feature>
<feature type="compositionally biased region" description="Basic and acidic residues" evidence="1">
    <location>
        <begin position="1607"/>
        <end position="1617"/>
    </location>
</feature>
<dbReference type="PROSITE" id="PS00330">
    <property type="entry name" value="HEMOLYSIN_CALCIUM"/>
    <property type="match status" value="4"/>
</dbReference>